<sequence>MLAKATETSIHGYSHARLAQSVERETLKEFLRHLKVVGSTPTSGSIPVETIQSIRYFLLFLPRYARHGWTFGG</sequence>
<accession>A0AA39Z3J9</accession>
<comment type="caution">
    <text evidence="1">The sequence shown here is derived from an EMBL/GenBank/DDBJ whole genome shotgun (WGS) entry which is preliminary data.</text>
</comment>
<proteinExistence type="predicted"/>
<evidence type="ECO:0000313" key="1">
    <source>
        <dbReference type="EMBL" id="KAK0663444.1"/>
    </source>
</evidence>
<reference evidence="1" key="1">
    <citation type="submission" date="2023-06" db="EMBL/GenBank/DDBJ databases">
        <title>Genome-scale phylogeny and comparative genomics of the fungal order Sordariales.</title>
        <authorList>
            <consortium name="Lawrence Berkeley National Laboratory"/>
            <person name="Hensen N."/>
            <person name="Bonometti L."/>
            <person name="Westerberg I."/>
            <person name="Brannstrom I.O."/>
            <person name="Guillou S."/>
            <person name="Cros-Aarteil S."/>
            <person name="Calhoun S."/>
            <person name="Haridas S."/>
            <person name="Kuo A."/>
            <person name="Mondo S."/>
            <person name="Pangilinan J."/>
            <person name="Riley R."/>
            <person name="Labutti K."/>
            <person name="Andreopoulos B."/>
            <person name="Lipzen A."/>
            <person name="Chen C."/>
            <person name="Yanf M."/>
            <person name="Daum C."/>
            <person name="Ng V."/>
            <person name="Clum A."/>
            <person name="Steindorff A."/>
            <person name="Ohm R."/>
            <person name="Martin F."/>
            <person name="Silar P."/>
            <person name="Natvig D."/>
            <person name="Lalanne C."/>
            <person name="Gautier V."/>
            <person name="Ament-Velasquez S.L."/>
            <person name="Kruys A."/>
            <person name="Hutchinson M.I."/>
            <person name="Powell A.J."/>
            <person name="Barry K."/>
            <person name="Miller A.N."/>
            <person name="Grigoriev I.V."/>
            <person name="Debuchy R."/>
            <person name="Gladieux P."/>
            <person name="Thoren M.H."/>
            <person name="Johannesson H."/>
        </authorList>
    </citation>
    <scope>NUCLEOTIDE SEQUENCE</scope>
    <source>
        <strain evidence="1">CBS 307.81</strain>
    </source>
</reference>
<dbReference type="Proteomes" id="UP001174997">
    <property type="component" value="Unassembled WGS sequence"/>
</dbReference>
<gene>
    <name evidence="1" type="ORF">QBC41DRAFT_26335</name>
</gene>
<keyword evidence="2" id="KW-1185">Reference proteome</keyword>
<organism evidence="1 2">
    <name type="scientific">Cercophora samala</name>
    <dbReference type="NCBI Taxonomy" id="330535"/>
    <lineage>
        <taxon>Eukaryota</taxon>
        <taxon>Fungi</taxon>
        <taxon>Dikarya</taxon>
        <taxon>Ascomycota</taxon>
        <taxon>Pezizomycotina</taxon>
        <taxon>Sordariomycetes</taxon>
        <taxon>Sordariomycetidae</taxon>
        <taxon>Sordariales</taxon>
        <taxon>Lasiosphaeriaceae</taxon>
        <taxon>Cercophora</taxon>
    </lineage>
</organism>
<evidence type="ECO:0000313" key="2">
    <source>
        <dbReference type="Proteomes" id="UP001174997"/>
    </source>
</evidence>
<dbReference type="EMBL" id="JAULSY010000131">
    <property type="protein sequence ID" value="KAK0663444.1"/>
    <property type="molecule type" value="Genomic_DNA"/>
</dbReference>
<dbReference type="AlphaFoldDB" id="A0AA39Z3J9"/>
<name>A0AA39Z3J9_9PEZI</name>
<protein>
    <submittedName>
        <fullName evidence="1">Uncharacterized protein</fullName>
    </submittedName>
</protein>